<feature type="binding site" evidence="13">
    <location>
        <position position="246"/>
    </location>
    <ligand>
        <name>sn-glycerol 3-phosphate</name>
        <dbReference type="ChEBI" id="CHEBI:57597"/>
    </ligand>
</feature>
<feature type="binding site" evidence="13">
    <location>
        <position position="281"/>
    </location>
    <ligand>
        <name>NADPH</name>
        <dbReference type="ChEBI" id="CHEBI:57783"/>
    </ligand>
</feature>
<name>A0A0Q9YE16_9GAMM</name>
<dbReference type="AlphaFoldDB" id="A0A0Q9YE16"/>
<dbReference type="Pfam" id="PF01210">
    <property type="entry name" value="NAD_Gly3P_dh_N"/>
    <property type="match status" value="1"/>
</dbReference>
<evidence type="ECO:0000256" key="3">
    <source>
        <dbReference type="ARBA" id="ARBA00022857"/>
    </source>
</evidence>
<feature type="binding site" evidence="13">
    <location>
        <position position="193"/>
    </location>
    <ligand>
        <name>sn-glycerol 3-phosphate</name>
        <dbReference type="ChEBI" id="CHEBI:57597"/>
    </ligand>
</feature>
<evidence type="ECO:0000256" key="10">
    <source>
        <dbReference type="ARBA" id="ARBA00066687"/>
    </source>
</evidence>
<keyword evidence="22" id="KW-1185">Reference proteome</keyword>
<comment type="caution">
    <text evidence="20">The sequence shown here is derived from an EMBL/GenBank/DDBJ whole genome shotgun (WGS) entry which is preliminary data.</text>
</comment>
<dbReference type="Proteomes" id="UP000051494">
    <property type="component" value="Unassembled WGS sequence"/>
</dbReference>
<dbReference type="FunFam" id="3.40.50.720:FF:000019">
    <property type="entry name" value="Glycerol-3-phosphate dehydrogenase [NAD(P)+]"/>
    <property type="match status" value="1"/>
</dbReference>
<dbReference type="GO" id="GO:0046474">
    <property type="term" value="P:glycerophospholipid biosynthetic process"/>
    <property type="evidence" value="ECO:0007669"/>
    <property type="project" value="TreeGrafter"/>
</dbReference>
<evidence type="ECO:0000256" key="7">
    <source>
        <dbReference type="ARBA" id="ARBA00023209"/>
    </source>
</evidence>
<evidence type="ECO:0000256" key="6">
    <source>
        <dbReference type="ARBA" id="ARBA00023098"/>
    </source>
</evidence>
<dbReference type="OrthoDB" id="9812273at2"/>
<evidence type="ECO:0000256" key="17">
    <source>
        <dbReference type="RuleBase" id="RU000437"/>
    </source>
</evidence>
<proteinExistence type="inferred from homology"/>
<feature type="binding site" evidence="13">
    <location>
        <position position="55"/>
    </location>
    <ligand>
        <name>NADPH</name>
        <dbReference type="ChEBI" id="CHEBI:57783"/>
    </ligand>
</feature>
<feature type="binding site" evidence="13">
    <location>
        <position position="18"/>
    </location>
    <ligand>
        <name>NADPH</name>
        <dbReference type="ChEBI" id="CHEBI:57783"/>
    </ligand>
</feature>
<gene>
    <name evidence="13 20" type="primary">gpsA</name>
    <name evidence="21" type="ORF">CC99x_012225</name>
    <name evidence="20" type="ORF">CC99x_01228</name>
</gene>
<evidence type="ECO:0000313" key="22">
    <source>
        <dbReference type="Proteomes" id="UP000051494"/>
    </source>
</evidence>
<evidence type="ECO:0000256" key="2">
    <source>
        <dbReference type="ARBA" id="ARBA00022516"/>
    </source>
</evidence>
<feature type="binding site" evidence="13">
    <location>
        <position position="140"/>
    </location>
    <ligand>
        <name>sn-glycerol 3-phosphate</name>
        <dbReference type="ChEBI" id="CHEBI:57597"/>
    </ligand>
</feature>
<organism evidence="20">
    <name type="scientific">Candidatus Berkiella cookevillensis</name>
    <dbReference type="NCBI Taxonomy" id="437022"/>
    <lineage>
        <taxon>Bacteria</taxon>
        <taxon>Pseudomonadati</taxon>
        <taxon>Pseudomonadota</taxon>
        <taxon>Gammaproteobacteria</taxon>
        <taxon>Candidatus Berkiellales</taxon>
        <taxon>Candidatus Berkiellaceae</taxon>
        <taxon>Candidatus Berkiella</taxon>
    </lineage>
</organism>
<evidence type="ECO:0000256" key="13">
    <source>
        <dbReference type="HAMAP-Rule" id="MF_00394"/>
    </source>
</evidence>
<dbReference type="STRING" id="437022.CC99x_01228"/>
<dbReference type="FunFam" id="1.10.1040.10:FF:000001">
    <property type="entry name" value="Glycerol-3-phosphate dehydrogenase [NAD(P)+]"/>
    <property type="match status" value="1"/>
</dbReference>
<feature type="domain" description="Glycerol-3-phosphate dehydrogenase NAD-dependent C-terminal" evidence="19">
    <location>
        <begin position="182"/>
        <end position="321"/>
    </location>
</feature>
<feature type="binding site" evidence="16">
    <location>
        <position position="142"/>
    </location>
    <ligand>
        <name>NAD(+)</name>
        <dbReference type="ChEBI" id="CHEBI:57540"/>
    </ligand>
</feature>
<evidence type="ECO:0000256" key="8">
    <source>
        <dbReference type="ARBA" id="ARBA00023264"/>
    </source>
</evidence>
<evidence type="ECO:0000313" key="21">
    <source>
        <dbReference type="EMBL" id="MCS5709663.1"/>
    </source>
</evidence>
<dbReference type="EC" id="1.1.1.94" evidence="10 13"/>
<feature type="binding site" evidence="16">
    <location>
        <position position="257"/>
    </location>
    <ligand>
        <name>NAD(+)</name>
        <dbReference type="ChEBI" id="CHEBI:57540"/>
    </ligand>
</feature>
<dbReference type="PATRIC" id="fig|1590042.3.peg.1245"/>
<dbReference type="InterPro" id="IPR013328">
    <property type="entry name" value="6PGD_dom2"/>
</dbReference>
<feature type="binding site" evidence="13">
    <location>
        <position position="258"/>
    </location>
    <ligand>
        <name>sn-glycerol 3-phosphate</name>
        <dbReference type="ChEBI" id="CHEBI:57597"/>
    </ligand>
</feature>
<feature type="binding site" evidence="15">
    <location>
        <begin position="257"/>
        <end position="258"/>
    </location>
    <ligand>
        <name>substrate</name>
    </ligand>
</feature>
<dbReference type="PANTHER" id="PTHR11728">
    <property type="entry name" value="GLYCEROL-3-PHOSPHATE DEHYDROGENASE"/>
    <property type="match status" value="1"/>
</dbReference>
<evidence type="ECO:0000256" key="12">
    <source>
        <dbReference type="ARBA" id="ARBA00080511"/>
    </source>
</evidence>
<keyword evidence="2 13" id="KW-0444">Lipid biosynthesis</keyword>
<dbReference type="EMBL" id="LKHV01000005">
    <property type="protein sequence ID" value="KRG18747.1"/>
    <property type="molecule type" value="Genomic_DNA"/>
</dbReference>
<dbReference type="InterPro" id="IPR006109">
    <property type="entry name" value="G3P_DH_NAD-dep_C"/>
</dbReference>
<dbReference type="NCBIfam" id="NF000942">
    <property type="entry name" value="PRK00094.1-4"/>
    <property type="match status" value="1"/>
</dbReference>
<feature type="binding site" evidence="15">
    <location>
        <position position="112"/>
    </location>
    <ligand>
        <name>substrate</name>
    </ligand>
</feature>
<reference evidence="20" key="1">
    <citation type="submission" date="2015-09" db="EMBL/GenBank/DDBJ databases">
        <title>Draft Genome Sequences of Two Novel Amoeba-resistant Intranuclear Bacteria, Candidatus Berkiella cookevillensis and Candidatus Berkiella aquae.</title>
        <authorList>
            <person name="Mehari Y.T."/>
            <person name="Arivett B.A."/>
            <person name="Farone A.L."/>
            <person name="Gunderson J.H."/>
            <person name="Farone M.B."/>
        </authorList>
    </citation>
    <scope>NUCLEOTIDE SEQUENCE [LARGE SCALE GENOMIC DNA]</scope>
    <source>
        <strain evidence="20">CC99</strain>
    </source>
</reference>
<feature type="binding site" evidence="13">
    <location>
        <position position="257"/>
    </location>
    <ligand>
        <name>NADPH</name>
        <dbReference type="ChEBI" id="CHEBI:57783"/>
    </ligand>
</feature>
<dbReference type="PRINTS" id="PR00077">
    <property type="entry name" value="GPDHDRGNASE"/>
</dbReference>
<dbReference type="GO" id="GO:0046168">
    <property type="term" value="P:glycerol-3-phosphate catabolic process"/>
    <property type="evidence" value="ECO:0007669"/>
    <property type="project" value="InterPro"/>
</dbReference>
<keyword evidence="13" id="KW-0547">Nucleotide-binding</keyword>
<feature type="binding site" evidence="13">
    <location>
        <position position="112"/>
    </location>
    <ligand>
        <name>sn-glycerol 3-phosphate</name>
        <dbReference type="ChEBI" id="CHEBI:57597"/>
    </ligand>
</feature>
<feature type="binding site" evidence="13">
    <location>
        <position position="257"/>
    </location>
    <ligand>
        <name>sn-glycerol 3-phosphate</name>
        <dbReference type="ChEBI" id="CHEBI:57597"/>
    </ligand>
</feature>
<evidence type="ECO:0000256" key="14">
    <source>
        <dbReference type="PIRSR" id="PIRSR000114-1"/>
    </source>
</evidence>
<feature type="binding site" evidence="13">
    <location>
        <position position="17"/>
    </location>
    <ligand>
        <name>NADPH</name>
        <dbReference type="ChEBI" id="CHEBI:57783"/>
    </ligand>
</feature>
<reference evidence="21" key="2">
    <citation type="journal article" date="2016" name="Genome Announc.">
        <title>Draft Genome Sequences of Two Novel Amoeba-Resistant Intranuclear Bacteria, 'Candidatus Berkiella cookevillensis' and 'Candidatus Berkiella aquae'.</title>
        <authorList>
            <person name="Mehari Y.T."/>
            <person name="Arivett B.A."/>
            <person name="Farone A.L."/>
            <person name="Gunderson J.H."/>
            <person name="Farone M.B."/>
        </authorList>
    </citation>
    <scope>NUCLEOTIDE SEQUENCE</scope>
    <source>
        <strain evidence="21">CC99</strain>
    </source>
</reference>
<feature type="binding site" evidence="13">
    <location>
        <position position="142"/>
    </location>
    <ligand>
        <name>NADPH</name>
        <dbReference type="ChEBI" id="CHEBI:57783"/>
    </ligand>
</feature>
<dbReference type="Gene3D" id="3.40.50.720">
    <property type="entry name" value="NAD(P)-binding Rossmann-like Domain"/>
    <property type="match status" value="1"/>
</dbReference>
<dbReference type="Pfam" id="PF07479">
    <property type="entry name" value="NAD_Gly3P_dh_C"/>
    <property type="match status" value="1"/>
</dbReference>
<dbReference type="InterPro" id="IPR036291">
    <property type="entry name" value="NAD(P)-bd_dom_sf"/>
</dbReference>
<dbReference type="HAMAP" id="MF_00394">
    <property type="entry name" value="NAD_Glyc3P_dehydrog"/>
    <property type="match status" value="1"/>
</dbReference>
<dbReference type="UniPathway" id="UPA00940"/>
<evidence type="ECO:0000256" key="4">
    <source>
        <dbReference type="ARBA" id="ARBA00023002"/>
    </source>
</evidence>
<keyword evidence="13" id="KW-0963">Cytoplasm</keyword>
<feature type="domain" description="Glycerol-3-phosphate dehydrogenase NAD-dependent N-terminal" evidence="18">
    <location>
        <begin position="12"/>
        <end position="161"/>
    </location>
</feature>
<comment type="similarity">
    <text evidence="1 13 17">Belongs to the NAD-dependent glycerol-3-phosphate dehydrogenase family.</text>
</comment>
<sequence length="333" mass="35682">MSELLARLPLIVLGCGSWGTALALYGATRFEQLKLWGPFADEIKALNQDRENKKYIPGAKFPKHLVCTSSLADAFEADALVLMCVPSHVFVDTLKQLKPFVSKIKTLIIATKGVTEDGLFLHEIAEEILNVPVAILSGPSFAKEVAMKMPTSVSLASKSAEVLKEITPLFHSAFFRIYPSTDVRGVAIGGVVKNVIAIAVGISDGLGFGANARAALITKGLHEMSLLSKAVGGQLDTIMSLAGLGDMVLTTTDNQSRNRRFGLALGQGQAVEAAEQSIGQVVEGKRNVKELLLMAKQYDVELPICTQVEQVIYGAKPAQGAMLDLLNLPIQHT</sequence>
<evidence type="ECO:0000313" key="20">
    <source>
        <dbReference type="EMBL" id="KRG18747.1"/>
    </source>
</evidence>
<protein>
    <recommendedName>
        <fullName evidence="11 13">Glycerol-3-phosphate dehydrogenase [NAD(P)+]</fullName>
        <ecNumber evidence="10 13">1.1.1.94</ecNumber>
    </recommendedName>
    <alternativeName>
        <fullName evidence="13">NAD(P)(+)-dependent glycerol-3-phosphate dehydrogenase</fullName>
    </alternativeName>
    <alternativeName>
        <fullName evidence="12 13">NAD(P)H-dependent dihydroxyacetone-phosphate reductase</fullName>
    </alternativeName>
</protein>
<evidence type="ECO:0000256" key="1">
    <source>
        <dbReference type="ARBA" id="ARBA00011009"/>
    </source>
</evidence>
<evidence type="ECO:0000259" key="18">
    <source>
        <dbReference type="Pfam" id="PF01210"/>
    </source>
</evidence>
<evidence type="ECO:0000256" key="5">
    <source>
        <dbReference type="ARBA" id="ARBA00023027"/>
    </source>
</evidence>
<evidence type="ECO:0000259" key="19">
    <source>
        <dbReference type="Pfam" id="PF07479"/>
    </source>
</evidence>
<dbReference type="InterPro" id="IPR011128">
    <property type="entry name" value="G3P_DH_NAD-dep_N"/>
</dbReference>
<dbReference type="GO" id="GO:0005975">
    <property type="term" value="P:carbohydrate metabolic process"/>
    <property type="evidence" value="ECO:0007669"/>
    <property type="project" value="InterPro"/>
</dbReference>
<dbReference type="InterPro" id="IPR008927">
    <property type="entry name" value="6-PGluconate_DH-like_C_sf"/>
</dbReference>
<dbReference type="NCBIfam" id="NF000940">
    <property type="entry name" value="PRK00094.1-2"/>
    <property type="match status" value="1"/>
</dbReference>
<dbReference type="PROSITE" id="PS00957">
    <property type="entry name" value="NAD_G3PDH"/>
    <property type="match status" value="1"/>
</dbReference>
<evidence type="ECO:0000256" key="11">
    <source>
        <dbReference type="ARBA" id="ARBA00069372"/>
    </source>
</evidence>
<dbReference type="EMBL" id="LKHV02000001">
    <property type="protein sequence ID" value="MCS5709663.1"/>
    <property type="molecule type" value="Genomic_DNA"/>
</dbReference>
<dbReference type="GO" id="GO:0051287">
    <property type="term" value="F:NAD binding"/>
    <property type="evidence" value="ECO:0007669"/>
    <property type="project" value="InterPro"/>
</dbReference>
<keyword evidence="6 13" id="KW-0443">Lipid metabolism</keyword>
<feature type="binding site" evidence="16">
    <location>
        <begin position="14"/>
        <end position="19"/>
    </location>
    <ligand>
        <name>NAD(+)</name>
        <dbReference type="ChEBI" id="CHEBI:57540"/>
    </ligand>
</feature>
<accession>A0A0Q9YE16</accession>
<feature type="binding site" evidence="13">
    <location>
        <position position="283"/>
    </location>
    <ligand>
        <name>NADPH</name>
        <dbReference type="ChEBI" id="CHEBI:57783"/>
    </ligand>
</feature>
<keyword evidence="7 13" id="KW-0594">Phospholipid biosynthesis</keyword>
<dbReference type="GO" id="GO:0046167">
    <property type="term" value="P:glycerol-3-phosphate biosynthetic process"/>
    <property type="evidence" value="ECO:0007669"/>
    <property type="project" value="UniProtKB-UniRule"/>
</dbReference>
<dbReference type="RefSeq" id="WP_057624338.1">
    <property type="nucleotide sequence ID" value="NZ_LKHV02000001.1"/>
</dbReference>
<evidence type="ECO:0000256" key="9">
    <source>
        <dbReference type="ARBA" id="ARBA00052716"/>
    </source>
</evidence>
<dbReference type="SUPFAM" id="SSF51735">
    <property type="entry name" value="NAD(P)-binding Rossmann-fold domains"/>
    <property type="match status" value="1"/>
</dbReference>
<keyword evidence="4 13" id="KW-0560">Oxidoreductase</keyword>
<feature type="active site" description="Proton acceptor" evidence="13 14">
    <location>
        <position position="193"/>
    </location>
</feature>
<dbReference type="PIRSF" id="PIRSF000114">
    <property type="entry name" value="Glycerol-3-P_dh"/>
    <property type="match status" value="1"/>
</dbReference>
<comment type="catalytic activity">
    <reaction evidence="9">
        <text>sn-glycerol 3-phosphate + NADP(+) = dihydroxyacetone phosphate + NADPH + H(+)</text>
        <dbReference type="Rhea" id="RHEA:11096"/>
        <dbReference type="ChEBI" id="CHEBI:15378"/>
        <dbReference type="ChEBI" id="CHEBI:57597"/>
        <dbReference type="ChEBI" id="CHEBI:57642"/>
        <dbReference type="ChEBI" id="CHEBI:57783"/>
        <dbReference type="ChEBI" id="CHEBI:58349"/>
        <dbReference type="EC" id="1.1.1.94"/>
    </reaction>
    <physiologicalReaction direction="right-to-left" evidence="9">
        <dbReference type="Rhea" id="RHEA:11098"/>
    </physiologicalReaction>
</comment>
<comment type="pathway">
    <text evidence="13">Membrane lipid metabolism; glycerophospholipid metabolism.</text>
</comment>
<keyword evidence="8 13" id="KW-1208">Phospholipid metabolism</keyword>
<feature type="binding site" evidence="13">
    <location>
        <position position="138"/>
    </location>
    <ligand>
        <name>sn-glycerol 3-phosphate</name>
        <dbReference type="ChEBI" id="CHEBI:57597"/>
    </ligand>
</feature>
<keyword evidence="3 13" id="KW-0521">NADP</keyword>
<comment type="caution">
    <text evidence="13">Lacks conserved residue(s) required for the propagation of feature annotation.</text>
</comment>
<dbReference type="SUPFAM" id="SSF48179">
    <property type="entry name" value="6-phosphogluconate dehydrogenase C-terminal domain-like"/>
    <property type="match status" value="1"/>
</dbReference>
<reference evidence="21" key="3">
    <citation type="submission" date="2021-06" db="EMBL/GenBank/DDBJ databases">
        <title>Genomic Description and Analysis of Intracellular Bacteria, Candidatus Berkiella cookevillensis and Candidatus Berkiella aquae.</title>
        <authorList>
            <person name="Kidane D.T."/>
            <person name="Mehari Y.T."/>
            <person name="Rice F.C."/>
            <person name="Arivett B.A."/>
            <person name="Farone A.L."/>
            <person name="Berk S.G."/>
            <person name="Farone M.B."/>
        </authorList>
    </citation>
    <scope>NUCLEOTIDE SEQUENCE</scope>
    <source>
        <strain evidence="21">CC99</strain>
    </source>
</reference>
<comment type="catalytic activity">
    <reaction evidence="13">
        <text>sn-glycerol 3-phosphate + NAD(+) = dihydroxyacetone phosphate + NADH + H(+)</text>
        <dbReference type="Rhea" id="RHEA:11092"/>
        <dbReference type="ChEBI" id="CHEBI:15378"/>
        <dbReference type="ChEBI" id="CHEBI:57540"/>
        <dbReference type="ChEBI" id="CHEBI:57597"/>
        <dbReference type="ChEBI" id="CHEBI:57642"/>
        <dbReference type="ChEBI" id="CHEBI:57945"/>
        <dbReference type="EC" id="1.1.1.94"/>
    </reaction>
</comment>
<keyword evidence="5 13" id="KW-0520">NAD</keyword>
<evidence type="ECO:0000256" key="15">
    <source>
        <dbReference type="PIRSR" id="PIRSR000114-2"/>
    </source>
</evidence>
<comment type="subcellular location">
    <subcellularLocation>
        <location evidence="13">Cytoplasm</location>
    </subcellularLocation>
</comment>
<dbReference type="Gene3D" id="1.10.1040.10">
    <property type="entry name" value="N-(1-d-carboxylethyl)-l-norvaline Dehydrogenase, domain 2"/>
    <property type="match status" value="1"/>
</dbReference>
<comment type="function">
    <text evidence="13">Catalyzes the reduction of the glycolytic intermediate dihydroxyacetone phosphate (DHAP) to sn-glycerol 3-phosphate (G3P), the key precursor for phospholipid synthesis.</text>
</comment>
<dbReference type="GO" id="GO:0005829">
    <property type="term" value="C:cytosol"/>
    <property type="evidence" value="ECO:0007669"/>
    <property type="project" value="TreeGrafter"/>
</dbReference>
<feature type="binding site" evidence="13">
    <location>
        <position position="112"/>
    </location>
    <ligand>
        <name>NADPH</name>
        <dbReference type="ChEBI" id="CHEBI:57783"/>
    </ligand>
</feature>
<feature type="binding site" evidence="13">
    <location>
        <position position="256"/>
    </location>
    <ligand>
        <name>sn-glycerol 3-phosphate</name>
        <dbReference type="ChEBI" id="CHEBI:57597"/>
    </ligand>
</feature>
<dbReference type="GO" id="GO:0047952">
    <property type="term" value="F:glycerol-3-phosphate dehydrogenase [NAD(P)+] activity"/>
    <property type="evidence" value="ECO:0007669"/>
    <property type="project" value="UniProtKB-UniRule"/>
</dbReference>
<dbReference type="PANTHER" id="PTHR11728:SF1">
    <property type="entry name" value="GLYCEROL-3-PHOSPHATE DEHYDROGENASE [NAD(+)] 2, CHLOROPLASTIC"/>
    <property type="match status" value="1"/>
</dbReference>
<dbReference type="InterPro" id="IPR006168">
    <property type="entry name" value="G3P_DH_NAD-dep"/>
</dbReference>
<evidence type="ECO:0000256" key="16">
    <source>
        <dbReference type="PIRSR" id="PIRSR000114-3"/>
    </source>
</evidence>